<dbReference type="PANTHER" id="PTHR33669">
    <property type="entry name" value="PROTEIN NEGATIVE REGULATOR OF RESISTANCE"/>
    <property type="match status" value="1"/>
</dbReference>
<evidence type="ECO:0000256" key="7">
    <source>
        <dbReference type="ARBA" id="ARBA00023242"/>
    </source>
</evidence>
<dbReference type="GO" id="GO:0016020">
    <property type="term" value="C:membrane"/>
    <property type="evidence" value="ECO:0007669"/>
    <property type="project" value="UniProtKB-SubCell"/>
</dbReference>
<reference evidence="9" key="1">
    <citation type="submission" date="2017-07" db="EMBL/GenBank/DDBJ databases">
        <title>Taro Niue Genome Assembly and Annotation.</title>
        <authorList>
            <person name="Atibalentja N."/>
            <person name="Keating K."/>
            <person name="Fields C.J."/>
        </authorList>
    </citation>
    <scope>NUCLEOTIDE SEQUENCE</scope>
    <source>
        <strain evidence="9">Niue_2</strain>
        <tissue evidence="9">Leaf</tissue>
    </source>
</reference>
<dbReference type="GO" id="GO:0005634">
    <property type="term" value="C:nucleus"/>
    <property type="evidence" value="ECO:0007669"/>
    <property type="project" value="UniProtKB-SubCell"/>
</dbReference>
<dbReference type="Proteomes" id="UP000652761">
    <property type="component" value="Unassembled WGS sequence"/>
</dbReference>
<organism evidence="9 10">
    <name type="scientific">Colocasia esculenta</name>
    <name type="common">Wild taro</name>
    <name type="synonym">Arum esculentum</name>
    <dbReference type="NCBI Taxonomy" id="4460"/>
    <lineage>
        <taxon>Eukaryota</taxon>
        <taxon>Viridiplantae</taxon>
        <taxon>Streptophyta</taxon>
        <taxon>Embryophyta</taxon>
        <taxon>Tracheophyta</taxon>
        <taxon>Spermatophyta</taxon>
        <taxon>Magnoliopsida</taxon>
        <taxon>Liliopsida</taxon>
        <taxon>Araceae</taxon>
        <taxon>Aroideae</taxon>
        <taxon>Colocasieae</taxon>
        <taxon>Colocasia</taxon>
    </lineage>
</organism>
<dbReference type="PROSITE" id="PS01346">
    <property type="entry name" value="CLAUDIN"/>
    <property type="match status" value="1"/>
</dbReference>
<dbReference type="AlphaFoldDB" id="A0A843W3G4"/>
<keyword evidence="6" id="KW-0472">Membrane</keyword>
<protein>
    <submittedName>
        <fullName evidence="9">Uncharacterized protein</fullName>
    </submittedName>
</protein>
<keyword evidence="7" id="KW-0539">Nucleus</keyword>
<evidence type="ECO:0000256" key="4">
    <source>
        <dbReference type="ARBA" id="ARBA00022692"/>
    </source>
</evidence>
<dbReference type="PANTHER" id="PTHR33669:SF14">
    <property type="entry name" value="NRR REPRESSOR HOMOLOG 3"/>
    <property type="match status" value="1"/>
</dbReference>
<feature type="compositionally biased region" description="Basic and acidic residues" evidence="8">
    <location>
        <begin position="94"/>
        <end position="103"/>
    </location>
</feature>
<evidence type="ECO:0000313" key="10">
    <source>
        <dbReference type="Proteomes" id="UP000652761"/>
    </source>
</evidence>
<dbReference type="GO" id="GO:0010112">
    <property type="term" value="P:regulation of systemic acquired resistance"/>
    <property type="evidence" value="ECO:0007669"/>
    <property type="project" value="InterPro"/>
</dbReference>
<comment type="similarity">
    <text evidence="3">Belongs to the NPR1-interactor family.</text>
</comment>
<comment type="caution">
    <text evidence="9">The sequence shown here is derived from an EMBL/GenBank/DDBJ whole genome shotgun (WGS) entry which is preliminary data.</text>
</comment>
<keyword evidence="5" id="KW-1133">Transmembrane helix</keyword>
<evidence type="ECO:0000256" key="1">
    <source>
        <dbReference type="ARBA" id="ARBA00004123"/>
    </source>
</evidence>
<evidence type="ECO:0000256" key="2">
    <source>
        <dbReference type="ARBA" id="ARBA00004141"/>
    </source>
</evidence>
<evidence type="ECO:0000256" key="3">
    <source>
        <dbReference type="ARBA" id="ARBA00009937"/>
    </source>
</evidence>
<accession>A0A843W3G4</accession>
<keyword evidence="10" id="KW-1185">Reference proteome</keyword>
<dbReference type="InterPro" id="IPR031425">
    <property type="entry name" value="NPR1/NH1-interacting"/>
</dbReference>
<sequence>MGGQVKGKTQLLPPAAARLGEEEEQMEEFFGLLKSVREMNDRRRAVGGCSPLKKARVARSTAWTPAFEWEDFAGDAAASRKRPAAGPISSEDGGETKEEKVEGNRSTLDLNLPVRIKYIHKRKDKGNLGEIVDWLRLRGTGTGGGHGDGSGGGEAGGLRLLGLWLRCGDDATRTVECYDPASDQWATAVGMR</sequence>
<evidence type="ECO:0000256" key="6">
    <source>
        <dbReference type="ARBA" id="ARBA00023136"/>
    </source>
</evidence>
<comment type="subcellular location">
    <subcellularLocation>
        <location evidence="2">Membrane</location>
        <topology evidence="2">Multi-pass membrane protein</topology>
    </subcellularLocation>
    <subcellularLocation>
        <location evidence="1">Nucleus</location>
    </subcellularLocation>
</comment>
<dbReference type="Pfam" id="PF15699">
    <property type="entry name" value="NPR1_interact"/>
    <property type="match status" value="1"/>
</dbReference>
<keyword evidence="4" id="KW-0812">Transmembrane</keyword>
<name>A0A843W3G4_COLES</name>
<dbReference type="InterPro" id="IPR017974">
    <property type="entry name" value="Claudin_CS"/>
</dbReference>
<evidence type="ECO:0000313" key="9">
    <source>
        <dbReference type="EMBL" id="MQM01458.1"/>
    </source>
</evidence>
<dbReference type="OrthoDB" id="10627064at2759"/>
<feature type="region of interest" description="Disordered" evidence="8">
    <location>
        <begin position="78"/>
        <end position="104"/>
    </location>
</feature>
<gene>
    <name evidence="9" type="ORF">Taro_034216</name>
</gene>
<dbReference type="EMBL" id="NMUH01002683">
    <property type="protein sequence ID" value="MQM01458.1"/>
    <property type="molecule type" value="Genomic_DNA"/>
</dbReference>
<evidence type="ECO:0000256" key="5">
    <source>
        <dbReference type="ARBA" id="ARBA00022989"/>
    </source>
</evidence>
<proteinExistence type="inferred from homology"/>
<evidence type="ECO:0000256" key="8">
    <source>
        <dbReference type="SAM" id="MobiDB-lite"/>
    </source>
</evidence>